<dbReference type="PANTHER" id="PTHR33164:SF101">
    <property type="entry name" value="TRANSCRIPTIONAL REPRESSOR MPRA"/>
    <property type="match status" value="1"/>
</dbReference>
<dbReference type="Proteomes" id="UP000584867">
    <property type="component" value="Unassembled WGS sequence"/>
</dbReference>
<organism evidence="2 3">
    <name type="scientific">Granulicella mallensis</name>
    <dbReference type="NCBI Taxonomy" id="940614"/>
    <lineage>
        <taxon>Bacteria</taxon>
        <taxon>Pseudomonadati</taxon>
        <taxon>Acidobacteriota</taxon>
        <taxon>Terriglobia</taxon>
        <taxon>Terriglobales</taxon>
        <taxon>Acidobacteriaceae</taxon>
        <taxon>Granulicella</taxon>
    </lineage>
</organism>
<reference evidence="2 3" key="1">
    <citation type="submission" date="2020-08" db="EMBL/GenBank/DDBJ databases">
        <title>Genomic Encyclopedia of Type Strains, Phase IV (KMG-V): Genome sequencing to study the core and pangenomes of soil and plant-associated prokaryotes.</title>
        <authorList>
            <person name="Whitman W."/>
        </authorList>
    </citation>
    <scope>NUCLEOTIDE SEQUENCE [LARGE SCALE GENOMIC DNA]</scope>
    <source>
        <strain evidence="2 3">X5P3</strain>
    </source>
</reference>
<dbReference type="RefSeq" id="WP_260331206.1">
    <property type="nucleotide sequence ID" value="NZ_JACHIO010000021.1"/>
</dbReference>
<protein>
    <submittedName>
        <fullName evidence="2">MarR family 2-MHQ and catechol resistance regulon transcriptional repressor</fullName>
    </submittedName>
</protein>
<dbReference type="PRINTS" id="PR00598">
    <property type="entry name" value="HTHMARR"/>
</dbReference>
<dbReference type="SMART" id="SM00347">
    <property type="entry name" value="HTH_MARR"/>
    <property type="match status" value="1"/>
</dbReference>
<comment type="caution">
    <text evidence="2">The sequence shown here is derived from an EMBL/GenBank/DDBJ whole genome shotgun (WGS) entry which is preliminary data.</text>
</comment>
<name>A0A7W7ZUB0_9BACT</name>
<evidence type="ECO:0000259" key="1">
    <source>
        <dbReference type="PROSITE" id="PS50995"/>
    </source>
</evidence>
<dbReference type="SUPFAM" id="SSF46785">
    <property type="entry name" value="Winged helix' DNA-binding domain"/>
    <property type="match status" value="1"/>
</dbReference>
<dbReference type="InterPro" id="IPR039422">
    <property type="entry name" value="MarR/SlyA-like"/>
</dbReference>
<dbReference type="EMBL" id="JACHIO010000021">
    <property type="protein sequence ID" value="MBB5065893.1"/>
    <property type="molecule type" value="Genomic_DNA"/>
</dbReference>
<dbReference type="Pfam" id="PF12802">
    <property type="entry name" value="MarR_2"/>
    <property type="match status" value="1"/>
</dbReference>
<dbReference type="Gene3D" id="1.10.10.10">
    <property type="entry name" value="Winged helix-like DNA-binding domain superfamily/Winged helix DNA-binding domain"/>
    <property type="match status" value="1"/>
</dbReference>
<dbReference type="PROSITE" id="PS50995">
    <property type="entry name" value="HTH_MARR_2"/>
    <property type="match status" value="1"/>
</dbReference>
<feature type="domain" description="HTH marR-type" evidence="1">
    <location>
        <begin position="12"/>
        <end position="144"/>
    </location>
</feature>
<dbReference type="GO" id="GO:0006950">
    <property type="term" value="P:response to stress"/>
    <property type="evidence" value="ECO:0007669"/>
    <property type="project" value="TreeGrafter"/>
</dbReference>
<gene>
    <name evidence="2" type="ORF">HDF15_004263</name>
</gene>
<dbReference type="GO" id="GO:0003700">
    <property type="term" value="F:DNA-binding transcription factor activity"/>
    <property type="evidence" value="ECO:0007669"/>
    <property type="project" value="InterPro"/>
</dbReference>
<dbReference type="InterPro" id="IPR036390">
    <property type="entry name" value="WH_DNA-bd_sf"/>
</dbReference>
<evidence type="ECO:0000313" key="2">
    <source>
        <dbReference type="EMBL" id="MBB5065893.1"/>
    </source>
</evidence>
<dbReference type="PANTHER" id="PTHR33164">
    <property type="entry name" value="TRANSCRIPTIONAL REGULATOR, MARR FAMILY"/>
    <property type="match status" value="1"/>
</dbReference>
<dbReference type="InterPro" id="IPR000835">
    <property type="entry name" value="HTH_MarR-typ"/>
</dbReference>
<accession>A0A7W7ZUB0</accession>
<dbReference type="InterPro" id="IPR036388">
    <property type="entry name" value="WH-like_DNA-bd_sf"/>
</dbReference>
<proteinExistence type="predicted"/>
<sequence length="155" mass="17388">MQKPEKDRKSDGVHLWLVLMKAFQSISAYAMHTLRDSGLGDSDFRVLEALLHKGPLPVNVLGPKVFLTPGSISVAVDRLHSRGLVTRIESESDRRVRIVDLTPKGRTLIEQVFAAHAREIDALMQVLDPEDRRKMTKALKKLGKHAAERLRPPTP</sequence>
<evidence type="ECO:0000313" key="3">
    <source>
        <dbReference type="Proteomes" id="UP000584867"/>
    </source>
</evidence>
<dbReference type="AlphaFoldDB" id="A0A7W7ZUB0"/>